<evidence type="ECO:0000313" key="4">
    <source>
        <dbReference type="Proteomes" id="UP000226226"/>
    </source>
</evidence>
<keyword evidence="4" id="KW-1185">Reference proteome</keyword>
<feature type="region of interest" description="Disordered" evidence="2">
    <location>
        <begin position="1"/>
        <end position="59"/>
    </location>
</feature>
<evidence type="ECO:0000256" key="2">
    <source>
        <dbReference type="SAM" id="MobiDB-lite"/>
    </source>
</evidence>
<protein>
    <submittedName>
        <fullName evidence="3">Uncharacterized protein</fullName>
    </submittedName>
</protein>
<accession>A0A1D7SQC4</accession>
<evidence type="ECO:0000256" key="1">
    <source>
        <dbReference type="SAM" id="Coils"/>
    </source>
</evidence>
<keyword evidence="1" id="KW-0175">Coiled coil</keyword>
<feature type="coiled-coil region" evidence="1">
    <location>
        <begin position="142"/>
        <end position="169"/>
    </location>
</feature>
<sequence>MTVMTAGTGGFSGASDATGPTAGFDPVMKFRSKLKKKSKEDKKLVMPGNKLGESKENPSMPSRLFQYKVTIPEVGETIVYASSPAELRQKMRLLINYRYRGEIKIERILPANAGKFFMDKRMNHLRNVKENVDKQMQQQMTQQQIANEKKKVNMKIKELQSQLQKKTASLKLKARAGGAQATVDR</sequence>
<dbReference type="Proteomes" id="UP000226226">
    <property type="component" value="Segment"/>
</dbReference>
<proteinExistence type="predicted"/>
<organism evidence="3 4">
    <name type="scientific">Cyanophage S-RIM12 isolate RW_01_0310</name>
    <dbReference type="NCBI Taxonomy" id="2790347"/>
    <lineage>
        <taxon>Viruses</taxon>
        <taxon>Duplodnaviria</taxon>
        <taxon>Heunggongvirae</taxon>
        <taxon>Uroviricota</taxon>
        <taxon>Caudoviricetes</taxon>
        <taxon>Pantevenvirales</taxon>
        <taxon>Kyanoviridae</taxon>
        <taxon>Brizovirus</taxon>
        <taxon>Brizovirus rhodeisland01</taxon>
    </lineage>
</organism>
<gene>
    <name evidence="3" type="ORF">RW010310_176</name>
</gene>
<reference evidence="3 4" key="1">
    <citation type="journal article" date="2016" name="Environ. Microbiol.">
        <title>Genomic diversification of marine cyanophages into stable ecotypes.</title>
        <authorList>
            <person name="Marston M.F."/>
            <person name="Martiny J.B."/>
        </authorList>
    </citation>
    <scope>NUCLEOTIDE SEQUENCE [LARGE SCALE GENOMIC DNA]</scope>
    <source>
        <strain evidence="3">RW_01_0310</strain>
    </source>
</reference>
<dbReference type="EMBL" id="KX349310">
    <property type="protein sequence ID" value="AOO15877.1"/>
    <property type="molecule type" value="Genomic_DNA"/>
</dbReference>
<evidence type="ECO:0000313" key="3">
    <source>
        <dbReference type="EMBL" id="AOO15877.1"/>
    </source>
</evidence>
<name>A0A1D7SQC4_9CAUD</name>